<name>A0A8X6VM80_TRICX</name>
<keyword evidence="2" id="KW-1185">Reference proteome</keyword>
<evidence type="ECO:0000313" key="1">
    <source>
        <dbReference type="EMBL" id="GFY18529.1"/>
    </source>
</evidence>
<gene>
    <name evidence="1" type="ORF">TNCV_2397551</name>
</gene>
<protein>
    <submittedName>
        <fullName evidence="1">Uncharacterized protein</fullName>
    </submittedName>
</protein>
<sequence length="69" mass="7708">MPLKTLRVEEPMHLTSVTAQTSCWCDVEVWRMGCLPALVLSSSLYRGLELRGLSSIVMSLASKCNVRPR</sequence>
<organism evidence="1 2">
    <name type="scientific">Trichonephila clavipes</name>
    <name type="common">Golden silk orbweaver</name>
    <name type="synonym">Nephila clavipes</name>
    <dbReference type="NCBI Taxonomy" id="2585209"/>
    <lineage>
        <taxon>Eukaryota</taxon>
        <taxon>Metazoa</taxon>
        <taxon>Ecdysozoa</taxon>
        <taxon>Arthropoda</taxon>
        <taxon>Chelicerata</taxon>
        <taxon>Arachnida</taxon>
        <taxon>Araneae</taxon>
        <taxon>Araneomorphae</taxon>
        <taxon>Entelegynae</taxon>
        <taxon>Araneoidea</taxon>
        <taxon>Nephilidae</taxon>
        <taxon>Trichonephila</taxon>
    </lineage>
</organism>
<comment type="caution">
    <text evidence="1">The sequence shown here is derived from an EMBL/GenBank/DDBJ whole genome shotgun (WGS) entry which is preliminary data.</text>
</comment>
<reference evidence="1" key="1">
    <citation type="submission" date="2020-08" db="EMBL/GenBank/DDBJ databases">
        <title>Multicomponent nature underlies the extraordinary mechanical properties of spider dragline silk.</title>
        <authorList>
            <person name="Kono N."/>
            <person name="Nakamura H."/>
            <person name="Mori M."/>
            <person name="Yoshida Y."/>
            <person name="Ohtoshi R."/>
            <person name="Malay A.D."/>
            <person name="Moran D.A.P."/>
            <person name="Tomita M."/>
            <person name="Numata K."/>
            <person name="Arakawa K."/>
        </authorList>
    </citation>
    <scope>NUCLEOTIDE SEQUENCE</scope>
</reference>
<accession>A0A8X6VM80</accession>
<dbReference type="Proteomes" id="UP000887159">
    <property type="component" value="Unassembled WGS sequence"/>
</dbReference>
<dbReference type="EMBL" id="BMAU01021349">
    <property type="protein sequence ID" value="GFY18529.1"/>
    <property type="molecule type" value="Genomic_DNA"/>
</dbReference>
<proteinExistence type="predicted"/>
<dbReference type="AlphaFoldDB" id="A0A8X6VM80"/>
<evidence type="ECO:0000313" key="2">
    <source>
        <dbReference type="Proteomes" id="UP000887159"/>
    </source>
</evidence>